<keyword evidence="8 12" id="KW-0274">FAD</keyword>
<gene>
    <name evidence="14" type="ORF">GCM10011613_02250</name>
</gene>
<keyword evidence="5 12" id="KW-0285">Flavoprotein</keyword>
<keyword evidence="13" id="KW-0472">Membrane</keyword>
<dbReference type="EMBL" id="BMYZ01000001">
    <property type="protein sequence ID" value="GGY62328.1"/>
    <property type="molecule type" value="Genomic_DNA"/>
</dbReference>
<evidence type="ECO:0000256" key="8">
    <source>
        <dbReference type="ARBA" id="ARBA00022827"/>
    </source>
</evidence>
<evidence type="ECO:0000256" key="2">
    <source>
        <dbReference type="ARBA" id="ARBA00008282"/>
    </source>
</evidence>
<evidence type="ECO:0000256" key="9">
    <source>
        <dbReference type="ARBA" id="ARBA00022842"/>
    </source>
</evidence>
<comment type="subcellular location">
    <subcellularLocation>
        <location evidence="13">Cell inner membrane</location>
        <topology evidence="13">Lipid-anchor</topology>
        <orientation evidence="13">Periplasmic side</orientation>
    </subcellularLocation>
</comment>
<dbReference type="PROSITE" id="PS51257">
    <property type="entry name" value="PROKAR_LIPOPROTEIN"/>
    <property type="match status" value="1"/>
</dbReference>
<keyword evidence="13" id="KW-1003">Cell membrane</keyword>
<comment type="caution">
    <text evidence="14">The sequence shown here is derived from an EMBL/GenBank/DDBJ whole genome shotgun (WGS) entry which is preliminary data.</text>
</comment>
<evidence type="ECO:0000256" key="5">
    <source>
        <dbReference type="ARBA" id="ARBA00022630"/>
    </source>
</evidence>
<dbReference type="PIRSF" id="PIRSF006268">
    <property type="entry name" value="ApbE"/>
    <property type="match status" value="1"/>
</dbReference>
<evidence type="ECO:0000256" key="11">
    <source>
        <dbReference type="ARBA" id="ARBA00048540"/>
    </source>
</evidence>
<keyword evidence="7 12" id="KW-0479">Metal-binding</keyword>
<dbReference type="GO" id="GO:0016740">
    <property type="term" value="F:transferase activity"/>
    <property type="evidence" value="ECO:0007669"/>
    <property type="project" value="UniProtKB-KW"/>
</dbReference>
<protein>
    <recommendedName>
        <fullName evidence="4 12">FAD:protein FMN transferase</fullName>
        <ecNumber evidence="3 12">2.7.1.180</ecNumber>
    </recommendedName>
    <alternativeName>
        <fullName evidence="10 12">Flavin transferase</fullName>
    </alternativeName>
</protein>
<evidence type="ECO:0000256" key="4">
    <source>
        <dbReference type="ARBA" id="ARBA00016337"/>
    </source>
</evidence>
<evidence type="ECO:0000256" key="10">
    <source>
        <dbReference type="ARBA" id="ARBA00031306"/>
    </source>
</evidence>
<evidence type="ECO:0000313" key="14">
    <source>
        <dbReference type="EMBL" id="GGY62328.1"/>
    </source>
</evidence>
<comment type="cofactor">
    <cofactor evidence="1 13">
        <name>Mg(2+)</name>
        <dbReference type="ChEBI" id="CHEBI:18420"/>
    </cofactor>
</comment>
<evidence type="ECO:0000256" key="1">
    <source>
        <dbReference type="ARBA" id="ARBA00001946"/>
    </source>
</evidence>
<proteinExistence type="inferred from homology"/>
<comment type="function">
    <text evidence="13">Flavin transferase that catalyzes the transfer of the FMN moiety of FAD and its covalent binding to the hydroxyl group of a threonine residue in a target flavoprotein.</text>
</comment>
<accession>A0ABQ3APV9</accession>
<reference evidence="15" key="1">
    <citation type="journal article" date="2019" name="Int. J. Syst. Evol. Microbiol.">
        <title>The Global Catalogue of Microorganisms (GCM) 10K type strain sequencing project: providing services to taxonomists for standard genome sequencing and annotation.</title>
        <authorList>
            <consortium name="The Broad Institute Genomics Platform"/>
            <consortium name="The Broad Institute Genome Sequencing Center for Infectious Disease"/>
            <person name="Wu L."/>
            <person name="Ma J."/>
        </authorList>
    </citation>
    <scope>NUCLEOTIDE SEQUENCE [LARGE SCALE GENOMIC DNA]</scope>
    <source>
        <strain evidence="15">KCTC 32239</strain>
    </source>
</reference>
<dbReference type="PANTHER" id="PTHR30040:SF2">
    <property type="entry name" value="FAD:PROTEIN FMN TRANSFERASE"/>
    <property type="match status" value="1"/>
</dbReference>
<keyword evidence="9 12" id="KW-0460">Magnesium</keyword>
<evidence type="ECO:0000256" key="6">
    <source>
        <dbReference type="ARBA" id="ARBA00022679"/>
    </source>
</evidence>
<evidence type="ECO:0000256" key="12">
    <source>
        <dbReference type="PIRNR" id="PIRNR006268"/>
    </source>
</evidence>
<dbReference type="InterPro" id="IPR003374">
    <property type="entry name" value="ApbE-like_sf"/>
</dbReference>
<dbReference type="Pfam" id="PF02424">
    <property type="entry name" value="ApbE"/>
    <property type="match status" value="1"/>
</dbReference>
<dbReference type="EC" id="2.7.1.180" evidence="3 12"/>
<evidence type="ECO:0000256" key="3">
    <source>
        <dbReference type="ARBA" id="ARBA00011955"/>
    </source>
</evidence>
<name>A0ABQ3APV9_9GAMM</name>
<dbReference type="Gene3D" id="3.10.520.10">
    <property type="entry name" value="ApbE-like domains"/>
    <property type="match status" value="1"/>
</dbReference>
<organism evidence="14 15">
    <name type="scientific">Cellvibrio zantedeschiae</name>
    <dbReference type="NCBI Taxonomy" id="1237077"/>
    <lineage>
        <taxon>Bacteria</taxon>
        <taxon>Pseudomonadati</taxon>
        <taxon>Pseudomonadota</taxon>
        <taxon>Gammaproteobacteria</taxon>
        <taxon>Cellvibrionales</taxon>
        <taxon>Cellvibrionaceae</taxon>
        <taxon>Cellvibrio</taxon>
    </lineage>
</organism>
<dbReference type="PANTHER" id="PTHR30040">
    <property type="entry name" value="THIAMINE BIOSYNTHESIS LIPOPROTEIN APBE"/>
    <property type="match status" value="1"/>
</dbReference>
<dbReference type="InterPro" id="IPR024932">
    <property type="entry name" value="ApbE"/>
</dbReference>
<dbReference type="RefSeq" id="WP_189415269.1">
    <property type="nucleotide sequence ID" value="NZ_BMYZ01000001.1"/>
</dbReference>
<keyword evidence="13" id="KW-0449">Lipoprotein</keyword>
<dbReference type="Proteomes" id="UP000619761">
    <property type="component" value="Unassembled WGS sequence"/>
</dbReference>
<keyword evidence="6 12" id="KW-0808">Transferase</keyword>
<evidence type="ECO:0000256" key="13">
    <source>
        <dbReference type="RuleBase" id="RU363002"/>
    </source>
</evidence>
<sequence length="343" mass="37752">MRKIFLLAFAGLLASCTKTPEPIKIEGFAQGTTYHLTALLPKPEDQALVAKEVTDELKRIDASISNYRKDSTIELFNAQLDTEPHEVNEEIVKLVEQARAISKASKGCYDLTIKPLFDLWGFKKNVFNLPSDEVLQQTLQLVGMDKLITVDATHLQKTLPNLRVDLSSIGQGYSVGRLADILEKHGATSYIVEIGGEMKVRGKKADGSPWRIAMEKPISTERKVEKVAIFATGEPVSLMPSGTYHHYFDSNGKRFSHILDGRTGKPIEHKTAMASAFMADPALADAWSTTLLCVGSDVGIQLANEHGIAALFVDQEGEQLIEKKSSALEKLTSVKLEDAKQDQ</sequence>
<evidence type="ECO:0000313" key="15">
    <source>
        <dbReference type="Proteomes" id="UP000619761"/>
    </source>
</evidence>
<dbReference type="SUPFAM" id="SSF143631">
    <property type="entry name" value="ApbE-like"/>
    <property type="match status" value="1"/>
</dbReference>
<evidence type="ECO:0000256" key="7">
    <source>
        <dbReference type="ARBA" id="ARBA00022723"/>
    </source>
</evidence>
<comment type="catalytic activity">
    <reaction evidence="11 12 13">
        <text>L-threonyl-[protein] + FAD = FMN-L-threonyl-[protein] + AMP + H(+)</text>
        <dbReference type="Rhea" id="RHEA:36847"/>
        <dbReference type="Rhea" id="RHEA-COMP:11060"/>
        <dbReference type="Rhea" id="RHEA-COMP:11061"/>
        <dbReference type="ChEBI" id="CHEBI:15378"/>
        <dbReference type="ChEBI" id="CHEBI:30013"/>
        <dbReference type="ChEBI" id="CHEBI:57692"/>
        <dbReference type="ChEBI" id="CHEBI:74257"/>
        <dbReference type="ChEBI" id="CHEBI:456215"/>
        <dbReference type="EC" id="2.7.1.180"/>
    </reaction>
</comment>
<keyword evidence="15" id="KW-1185">Reference proteome</keyword>
<comment type="similarity">
    <text evidence="2 12 13">Belongs to the ApbE family.</text>
</comment>
<keyword evidence="13" id="KW-0997">Cell inner membrane</keyword>